<keyword evidence="1" id="KW-0511">Multifunctional enzyme</keyword>
<evidence type="ECO:0000256" key="1">
    <source>
        <dbReference type="ARBA" id="ARBA00023268"/>
    </source>
</evidence>
<dbReference type="PANTHER" id="PTHR37984:SF5">
    <property type="entry name" value="PROTEIN NYNRIN-LIKE"/>
    <property type="match status" value="1"/>
</dbReference>
<reference evidence="4 5" key="2">
    <citation type="submission" date="2025-05" db="UniProtKB">
        <authorList>
            <consortium name="RefSeq"/>
        </authorList>
    </citation>
    <scope>IDENTIFICATION</scope>
    <source>
        <tissue evidence="4 5">Leaves</tissue>
    </source>
</reference>
<dbReference type="Gene3D" id="3.10.10.10">
    <property type="entry name" value="HIV Type 1 Reverse Transcriptase, subunit A, domain 1"/>
    <property type="match status" value="1"/>
</dbReference>
<dbReference type="RefSeq" id="XP_071924947.1">
    <property type="nucleotide sequence ID" value="XM_072068846.1"/>
</dbReference>
<keyword evidence="3" id="KW-1185">Reference proteome</keyword>
<dbReference type="Proteomes" id="UP001652660">
    <property type="component" value="Chromosome 1e"/>
</dbReference>
<protein>
    <submittedName>
        <fullName evidence="4 5">Uncharacterized mitochondrial protein AtMg00860-like</fullName>
    </submittedName>
</protein>
<dbReference type="PANTHER" id="PTHR37984">
    <property type="entry name" value="PROTEIN CBG26694"/>
    <property type="match status" value="1"/>
</dbReference>
<evidence type="ECO:0000313" key="4">
    <source>
        <dbReference type="RefSeq" id="XP_071924947.1"/>
    </source>
</evidence>
<dbReference type="InterPro" id="IPR041577">
    <property type="entry name" value="RT_RNaseH_2"/>
</dbReference>
<feature type="domain" description="Reverse transcriptase" evidence="2">
    <location>
        <begin position="1"/>
        <end position="134"/>
    </location>
</feature>
<evidence type="ECO:0000313" key="5">
    <source>
        <dbReference type="RefSeq" id="XP_071924967.1"/>
    </source>
</evidence>
<organism evidence="3 4">
    <name type="scientific">Coffea arabica</name>
    <name type="common">Arabian coffee</name>
    <dbReference type="NCBI Taxonomy" id="13443"/>
    <lineage>
        <taxon>Eukaryota</taxon>
        <taxon>Viridiplantae</taxon>
        <taxon>Streptophyta</taxon>
        <taxon>Embryophyta</taxon>
        <taxon>Tracheophyta</taxon>
        <taxon>Spermatophyta</taxon>
        <taxon>Magnoliopsida</taxon>
        <taxon>eudicotyledons</taxon>
        <taxon>Gunneridae</taxon>
        <taxon>Pentapetalae</taxon>
        <taxon>asterids</taxon>
        <taxon>lamiids</taxon>
        <taxon>Gentianales</taxon>
        <taxon>Rubiaceae</taxon>
        <taxon>Ixoroideae</taxon>
        <taxon>Gardenieae complex</taxon>
        <taxon>Bertiereae - Coffeeae clade</taxon>
        <taxon>Coffeeae</taxon>
        <taxon>Coffea</taxon>
    </lineage>
</organism>
<evidence type="ECO:0000259" key="2">
    <source>
        <dbReference type="PROSITE" id="PS50878"/>
    </source>
</evidence>
<dbReference type="InterPro" id="IPR043502">
    <property type="entry name" value="DNA/RNA_pol_sf"/>
</dbReference>
<dbReference type="Gene3D" id="3.30.70.270">
    <property type="match status" value="2"/>
</dbReference>
<sequence>MPLIEELIDELHGAKYFTKIDLRAGYFQIRVKVEDIPKTAFRTHQGLYEFKVMPFGLTNAPATFQSLMNQVFQEQMRKHVLVFFDDILVYSPTLETHVKHVTEVMSILRQHQLFAKMSKCSFAQLQVEYLGHIISAEGVQADPEKIEGMKNWTRPTNIKQLRGYLGLTGYYRRFVKGYGAIARPLTDLLKKDNFHWSEDTEQAFQQLKEAMCSTPVLAVPDFTQPFIIETDACYTGIGAVLMQNRRPISYLSQALG</sequence>
<dbReference type="CDD" id="cd01647">
    <property type="entry name" value="RT_LTR"/>
    <property type="match status" value="1"/>
</dbReference>
<dbReference type="InterPro" id="IPR050951">
    <property type="entry name" value="Retrovirus_Pol_polyprotein"/>
</dbReference>
<dbReference type="InterPro" id="IPR000477">
    <property type="entry name" value="RT_dom"/>
</dbReference>
<gene>
    <name evidence="4" type="primary">LOC113690986</name>
    <name evidence="5" type="synonym">LOC140016013</name>
</gene>
<dbReference type="SUPFAM" id="SSF56672">
    <property type="entry name" value="DNA/RNA polymerases"/>
    <property type="match status" value="1"/>
</dbReference>
<dbReference type="GeneID" id="113690986"/>
<proteinExistence type="predicted"/>
<dbReference type="PROSITE" id="PS50878">
    <property type="entry name" value="RT_POL"/>
    <property type="match status" value="1"/>
</dbReference>
<dbReference type="InterPro" id="IPR043128">
    <property type="entry name" value="Rev_trsase/Diguanyl_cyclase"/>
</dbReference>
<reference evidence="3" key="1">
    <citation type="journal article" date="2025" name="Foods">
        <title>Unveiling the Microbial Signatures of Arabica Coffee Cherries: Insights into Ripeness Specific Diversity, Functional Traits, and Implications for Quality and Safety.</title>
        <authorList>
            <consortium name="RefSeq"/>
            <person name="Tenea G.N."/>
            <person name="Cifuentes V."/>
            <person name="Reyes P."/>
            <person name="Cevallos-Vallejos M."/>
        </authorList>
    </citation>
    <scope>NUCLEOTIDE SEQUENCE [LARGE SCALE GENOMIC DNA]</scope>
</reference>
<dbReference type="Pfam" id="PF17919">
    <property type="entry name" value="RT_RNaseH_2"/>
    <property type="match status" value="1"/>
</dbReference>
<name>A0ABM4VZI1_COFAR</name>
<accession>A0ABM4VZI1</accession>
<dbReference type="Pfam" id="PF00078">
    <property type="entry name" value="RVT_1"/>
    <property type="match status" value="1"/>
</dbReference>
<dbReference type="RefSeq" id="XP_071924967.1">
    <property type="nucleotide sequence ID" value="XM_072068866.1"/>
</dbReference>
<evidence type="ECO:0000313" key="3">
    <source>
        <dbReference type="Proteomes" id="UP001652660"/>
    </source>
</evidence>